<keyword evidence="2" id="KW-1185">Reference proteome</keyword>
<dbReference type="OrthoDB" id="5836654at2759"/>
<organism evidence="1 2">
    <name type="scientific">Cylicostephanus goldi</name>
    <name type="common">Nematode worm</name>
    <dbReference type="NCBI Taxonomy" id="71465"/>
    <lineage>
        <taxon>Eukaryota</taxon>
        <taxon>Metazoa</taxon>
        <taxon>Ecdysozoa</taxon>
        <taxon>Nematoda</taxon>
        <taxon>Chromadorea</taxon>
        <taxon>Rhabditida</taxon>
        <taxon>Rhabditina</taxon>
        <taxon>Rhabditomorpha</taxon>
        <taxon>Strongyloidea</taxon>
        <taxon>Strongylidae</taxon>
        <taxon>Cylicostephanus</taxon>
    </lineage>
</organism>
<evidence type="ECO:0000313" key="1">
    <source>
        <dbReference type="EMBL" id="VDK54426.1"/>
    </source>
</evidence>
<evidence type="ECO:0000313" key="2">
    <source>
        <dbReference type="Proteomes" id="UP000271889"/>
    </source>
</evidence>
<gene>
    <name evidence="1" type="ORF">CGOC_LOCUS3012</name>
</gene>
<protein>
    <submittedName>
        <fullName evidence="1">Uncharacterized protein</fullName>
    </submittedName>
</protein>
<dbReference type="EMBL" id="UYRV01007257">
    <property type="protein sequence ID" value="VDK54426.1"/>
    <property type="molecule type" value="Genomic_DNA"/>
</dbReference>
<name>A0A3P6QUP5_CYLGO</name>
<reference evidence="1 2" key="1">
    <citation type="submission" date="2018-11" db="EMBL/GenBank/DDBJ databases">
        <authorList>
            <consortium name="Pathogen Informatics"/>
        </authorList>
    </citation>
    <scope>NUCLEOTIDE SEQUENCE [LARGE SCALE GENOMIC DNA]</scope>
</reference>
<dbReference type="Proteomes" id="UP000271889">
    <property type="component" value="Unassembled WGS sequence"/>
</dbReference>
<dbReference type="AlphaFoldDB" id="A0A3P6QUP5"/>
<accession>A0A3P6QUP5</accession>
<sequence>HVTARWEGVPLNSQSALIDADDGATVITDTIKDDQERQEPKSCPQQTVKMYDVNDAKRPESIPDVQVPRQFPYIAPTKDRHDFALYTPCTGRGRGSFLHNED</sequence>
<feature type="non-terminal residue" evidence="1">
    <location>
        <position position="1"/>
    </location>
</feature>
<proteinExistence type="predicted"/>